<evidence type="ECO:0000313" key="1">
    <source>
        <dbReference type="EMBL" id="CAD7429842.1"/>
    </source>
</evidence>
<sequence>MAHLADIYYDPSHPAGPKVTVRHQHYTRLALANGTKLKRKAEQKINILMTSSGCKGRLRDQLERSVYFL</sequence>
<protein>
    <submittedName>
        <fullName evidence="1">Uncharacterized protein</fullName>
    </submittedName>
</protein>
<gene>
    <name evidence="1" type="ORF">TMSB3V08_LOCUS6617</name>
</gene>
<proteinExistence type="predicted"/>
<dbReference type="AlphaFoldDB" id="A0A7R9E9Z5"/>
<organism evidence="1">
    <name type="scientific">Timema monikensis</name>
    <dbReference type="NCBI Taxonomy" id="170555"/>
    <lineage>
        <taxon>Eukaryota</taxon>
        <taxon>Metazoa</taxon>
        <taxon>Ecdysozoa</taxon>
        <taxon>Arthropoda</taxon>
        <taxon>Hexapoda</taxon>
        <taxon>Insecta</taxon>
        <taxon>Pterygota</taxon>
        <taxon>Neoptera</taxon>
        <taxon>Polyneoptera</taxon>
        <taxon>Phasmatodea</taxon>
        <taxon>Timematodea</taxon>
        <taxon>Timematoidea</taxon>
        <taxon>Timematidae</taxon>
        <taxon>Timema</taxon>
    </lineage>
</organism>
<accession>A0A7R9E9Z5</accession>
<reference evidence="1" key="1">
    <citation type="submission" date="2020-11" db="EMBL/GenBank/DDBJ databases">
        <authorList>
            <person name="Tran Van P."/>
        </authorList>
    </citation>
    <scope>NUCLEOTIDE SEQUENCE</scope>
</reference>
<dbReference type="EMBL" id="OB794243">
    <property type="protein sequence ID" value="CAD7429842.1"/>
    <property type="molecule type" value="Genomic_DNA"/>
</dbReference>
<name>A0A7R9E9Z5_9NEOP</name>